<feature type="domain" description="NAD-glutamate dehydrogenase ACT2" evidence="6">
    <location>
        <begin position="393"/>
        <end position="482"/>
    </location>
</feature>
<dbReference type="EMBL" id="MDLC01000034">
    <property type="protein sequence ID" value="ODS23267.1"/>
    <property type="molecule type" value="Genomic_DNA"/>
</dbReference>
<dbReference type="STRING" id="62101.AB835_09910"/>
<feature type="domain" description="NAD-glutamate dehydrogenase catalytic" evidence="3">
    <location>
        <begin position="714"/>
        <end position="1208"/>
    </location>
</feature>
<dbReference type="InterPro" id="IPR036291">
    <property type="entry name" value="NAD(P)-bd_dom_sf"/>
</dbReference>
<evidence type="ECO:0000259" key="6">
    <source>
        <dbReference type="Pfam" id="PF21076"/>
    </source>
</evidence>
<keyword evidence="2" id="KW-0175">Coiled coil</keyword>
<dbReference type="Pfam" id="PF21074">
    <property type="entry name" value="GDH_C"/>
    <property type="match status" value="1"/>
</dbReference>
<dbReference type="InterPro" id="IPR049056">
    <property type="entry name" value="NAD_Glu_DH_HM3"/>
</dbReference>
<evidence type="ECO:0000313" key="9">
    <source>
        <dbReference type="Proteomes" id="UP000242502"/>
    </source>
</evidence>
<dbReference type="InterPro" id="IPR028971">
    <property type="entry name" value="NAD-GDH_cat"/>
</dbReference>
<feature type="domain" description="NAD-specific glutamate dehydrogenase C-terminal" evidence="4">
    <location>
        <begin position="1253"/>
        <end position="1592"/>
    </location>
</feature>
<organism evidence="8 9">
    <name type="scientific">Candidatus Endobugula sertula</name>
    <name type="common">Bugula neritina bacterial symbiont</name>
    <dbReference type="NCBI Taxonomy" id="62101"/>
    <lineage>
        <taxon>Bacteria</taxon>
        <taxon>Pseudomonadati</taxon>
        <taxon>Pseudomonadota</taxon>
        <taxon>Gammaproteobacteria</taxon>
        <taxon>Cellvibrionales</taxon>
        <taxon>Cellvibrionaceae</taxon>
        <taxon>Candidatus Endobugula</taxon>
    </lineage>
</organism>
<dbReference type="PIRSF" id="PIRSF036761">
    <property type="entry name" value="GDH_Mll4104"/>
    <property type="match status" value="1"/>
</dbReference>
<dbReference type="Gene3D" id="3.40.50.720">
    <property type="entry name" value="NAD(P)-binding Rossmann-like Domain"/>
    <property type="match status" value="1"/>
</dbReference>
<dbReference type="Pfam" id="PF05088">
    <property type="entry name" value="Bac_GDH_CD"/>
    <property type="match status" value="1"/>
</dbReference>
<feature type="domain" description="NAD-glutamate dehydrogenase ACT3" evidence="7">
    <location>
        <begin position="540"/>
        <end position="607"/>
    </location>
</feature>
<dbReference type="InterPro" id="IPR049062">
    <property type="entry name" value="NAD_Glu_DH_ACT2"/>
</dbReference>
<dbReference type="InterPro" id="IPR048381">
    <property type="entry name" value="GDH_C"/>
</dbReference>
<keyword evidence="1" id="KW-0560">Oxidoreductase</keyword>
<dbReference type="Pfam" id="PF21073">
    <property type="entry name" value="GDH_HM1"/>
    <property type="match status" value="1"/>
</dbReference>
<feature type="coiled-coil region" evidence="2">
    <location>
        <begin position="700"/>
        <end position="727"/>
    </location>
</feature>
<evidence type="ECO:0000259" key="4">
    <source>
        <dbReference type="Pfam" id="PF21074"/>
    </source>
</evidence>
<dbReference type="PANTHER" id="PTHR43403">
    <property type="entry name" value="NAD-SPECIFIC GLUTAMATE DEHYDROGENASE"/>
    <property type="match status" value="1"/>
</dbReference>
<dbReference type="Proteomes" id="UP000242502">
    <property type="component" value="Unassembled WGS sequence"/>
</dbReference>
<dbReference type="GO" id="GO:0006538">
    <property type="term" value="P:L-glutamate catabolic process"/>
    <property type="evidence" value="ECO:0007669"/>
    <property type="project" value="InterPro"/>
</dbReference>
<proteinExistence type="predicted"/>
<dbReference type="InterPro" id="IPR024727">
    <property type="entry name" value="NAD_Glu_DH_N_ACT1"/>
</dbReference>
<dbReference type="Pfam" id="PF21077">
    <property type="entry name" value="GDH_ACT3"/>
    <property type="match status" value="1"/>
</dbReference>
<dbReference type="InterPro" id="IPR049058">
    <property type="entry name" value="NAD_Glu_DH_HM2"/>
</dbReference>
<dbReference type="PANTHER" id="PTHR43403:SF1">
    <property type="entry name" value="NAD-SPECIFIC GLUTAMATE DEHYDROGENASE"/>
    <property type="match status" value="1"/>
</dbReference>
<dbReference type="Pfam" id="PF21075">
    <property type="entry name" value="GDH_ACT1"/>
    <property type="match status" value="1"/>
</dbReference>
<dbReference type="GO" id="GO:0004352">
    <property type="term" value="F:glutamate dehydrogenase (NAD+) activity"/>
    <property type="evidence" value="ECO:0007669"/>
    <property type="project" value="InterPro"/>
</dbReference>
<dbReference type="SUPFAM" id="SSF53223">
    <property type="entry name" value="Aminoacid dehydrogenase-like, N-terminal domain"/>
    <property type="match status" value="1"/>
</dbReference>
<dbReference type="InterPro" id="IPR007780">
    <property type="entry name" value="NAD_Glu_DH_bac"/>
</dbReference>
<sequence length="1599" mass="183892">MNKYLPMTIDELLTKITSRLTHEEKNHLDALATHMFNHIDHKDIEHYKADDLEGLIFTWYRKVKNQPEQKAIIFNPNVEEHGWQSAHTVIILHHTDVRYLINSIRNTLNQHNIKIHTVFHSYLPIERNKDGSLKKIHPSKKSTNELLLYIEIDHHSRISDIKKLRKEVNNIIKDVNTVAQDYQNMCEMIDSMMQSLQDNTQHIDKNIIEESKMFLHWLRDNHFTFLAYSEYIVDDTSIKPVPNTALGLFRQYGQPKAQKFENLSQDQLEAANENIPILFSKSGHLSSVHRAAYSDYVVIKKFNKNGKLIGGHQLMGLYKHNVYLNNANDIPIIRTKIASILKTSKIPDNTYNYAELSHILGTFPRDELFQASTDFLLKVSLNILYMQERAKVKLFLRESLDNKFINAIVYAPRERLSSSLQEHIYELLSQYIDNESSTTSTWFSESPLARCRFVFKLKSPLKEALPEELLERKVVELARDWNEDLQSSLVERFGEEQGITLYRQYRNAFPASYTEENSPRVAVNDIDRMQTLSMNNGCPLSLSFYRNTSSSETELKIKIYHKGSQLSLSDMIPILENFGLKIIEELPYNIEQKNEVFWIYNFTVDFPFDPHIEPIDYRDALSDAFIAIWQQQADNDNFNELVLKACLTWRQVSILRAYSQYMKQINIGFSQRYIATSLINHTNIAKKLISLFDHRFNPQKRLLKKNTQQLIEQLEDLFEQVASLSEDRILRQYLELLLATLRTNFFQKGDGQQYKEYISFKLSPNLIKEIPLPCPKFEIFVYSPRVQGVHLRGGDVSRGGLRWSDRTEDFRTEILGLVKAQQVKNAVIVPVGAKGGFITKRLPTSNDRDAFRKEGIACYKLFIRGLLDLTDNIKDGKIIPPTNLVRHDGDDTYLVVAADKGTATFSDIANEISMEYDYWLGDAFASGGSNGYDHKKMGITARGAWISVQRHFRKMGINIQEQECSVVGIGDMSGDVFGNGMLLSDKIKLVGAFNHLHIFIDPTPNPATSFAERQRLFALPRSSWIDYDTKLISEGGNVFSRSSKFITLTPQIQALVRTEEKNVTPSTLISLLLKSPVDMLWNGGIGTYVKASTEQHHEIEDKANDSLRINANELQCKVIGEGGNLGLSQQARIEYGLMGGAIFTDFIDNAGGVDCSDHEVNIKILLDKQVNGGELTTKQRNRHLESMAESVAMLALRNNYQQTQAISLAYMETDHRTEEYLQVIKYLESTGKLNRKLEFIPSDECLMDRKGKQQGLTQAELSILISYVKADMKEALMSTDLGDDQHLLHTVESAFPKELVKKFRRSIHNHPLRKEITATQIANDIFNHMSISYVDRIQQSTGADHSDIAKTYVAAKEIFSLDNIWSSIELLDYVVKSDLQYHMMLRVSRLIRRASRWLIKNHRTQIDISTLINLYANPIQNLSKQLPSLLPNALREQWQMDRKELTQMGAPKDLANTLASCRYLYDFLGIIAASNHLNEDITIVASSFFTLAESLELDIFSEYLREKMPTSTLWQSLARESLRDDLEWQQRQLVQNFLSKAKYDQKIMPKNVRQWLQEQDTLVARWRKMVIELKSHNDNDMSIMSIAIRELSDLSQATA</sequence>
<evidence type="ECO:0000256" key="2">
    <source>
        <dbReference type="SAM" id="Coils"/>
    </source>
</evidence>
<reference evidence="8 9" key="1">
    <citation type="journal article" date="2016" name="Appl. Environ. Microbiol.">
        <title>Lack of Overt Genome Reduction in the Bryostatin-Producing Bryozoan Symbiont "Candidatus Endobugula sertula".</title>
        <authorList>
            <person name="Miller I.J."/>
            <person name="Vanee N."/>
            <person name="Fong S.S."/>
            <person name="Lim-Fong G.E."/>
            <person name="Kwan J.C."/>
        </authorList>
    </citation>
    <scope>NUCLEOTIDE SEQUENCE [LARGE SCALE GENOMIC DNA]</scope>
    <source>
        <strain evidence="8">AB1-4</strain>
    </source>
</reference>
<dbReference type="Pfam" id="PF21078">
    <property type="entry name" value="GDH_HM3"/>
    <property type="match status" value="1"/>
</dbReference>
<evidence type="ECO:0000256" key="1">
    <source>
        <dbReference type="ARBA" id="ARBA00023002"/>
    </source>
</evidence>
<dbReference type="Pfam" id="PF21076">
    <property type="entry name" value="GDH_ACT2"/>
    <property type="match status" value="1"/>
</dbReference>
<dbReference type="SUPFAM" id="SSF51735">
    <property type="entry name" value="NAD(P)-binding Rossmann-fold domains"/>
    <property type="match status" value="1"/>
</dbReference>
<accession>A0A1D2QNV3</accession>
<evidence type="ECO:0000259" key="3">
    <source>
        <dbReference type="Pfam" id="PF05088"/>
    </source>
</evidence>
<dbReference type="InterPro" id="IPR049059">
    <property type="entry name" value="NAD_Glu_DH_HM1"/>
</dbReference>
<evidence type="ECO:0000259" key="5">
    <source>
        <dbReference type="Pfam" id="PF21075"/>
    </source>
</evidence>
<dbReference type="Pfam" id="PF21079">
    <property type="entry name" value="GDH_HM2"/>
    <property type="match status" value="1"/>
</dbReference>
<dbReference type="InterPro" id="IPR046346">
    <property type="entry name" value="Aminoacid_DH-like_N_sf"/>
</dbReference>
<evidence type="ECO:0000313" key="8">
    <source>
        <dbReference type="EMBL" id="ODS23267.1"/>
    </source>
</evidence>
<gene>
    <name evidence="8" type="ORF">AB835_09910</name>
</gene>
<comment type="caution">
    <text evidence="8">The sequence shown here is derived from an EMBL/GenBank/DDBJ whole genome shotgun (WGS) entry which is preliminary data.</text>
</comment>
<dbReference type="InterPro" id="IPR049064">
    <property type="entry name" value="NAD_Glu_DH_ACT3"/>
</dbReference>
<dbReference type="GO" id="GO:0004069">
    <property type="term" value="F:L-aspartate:2-oxoglutarate aminotransferase activity"/>
    <property type="evidence" value="ECO:0007669"/>
    <property type="project" value="InterPro"/>
</dbReference>
<feature type="domain" description="NAD-glutamate dehydrogenase N-terminal ACT1" evidence="5">
    <location>
        <begin position="32"/>
        <end position="167"/>
    </location>
</feature>
<name>A0A1D2QNV3_9GAMM</name>
<protein>
    <submittedName>
        <fullName evidence="8">NAD-glutamate dehydrogenase</fullName>
    </submittedName>
</protein>
<evidence type="ECO:0000259" key="7">
    <source>
        <dbReference type="Pfam" id="PF21077"/>
    </source>
</evidence>